<dbReference type="InterPro" id="IPR042099">
    <property type="entry name" value="ANL_N_sf"/>
</dbReference>
<comment type="caution">
    <text evidence="1">The sequence shown here is derived from an EMBL/GenBank/DDBJ whole genome shotgun (WGS) entry which is preliminary data.</text>
</comment>
<dbReference type="SUPFAM" id="SSF56801">
    <property type="entry name" value="Acetyl-CoA synthetase-like"/>
    <property type="match status" value="1"/>
</dbReference>
<dbReference type="RefSeq" id="WP_188490672.1">
    <property type="nucleotide sequence ID" value="NZ_BMCS01000002.1"/>
</dbReference>
<reference evidence="2" key="1">
    <citation type="journal article" date="2019" name="Int. J. Syst. Evol. Microbiol.">
        <title>The Global Catalogue of Microorganisms (GCM) 10K type strain sequencing project: providing services to taxonomists for standard genome sequencing and annotation.</title>
        <authorList>
            <consortium name="The Broad Institute Genomics Platform"/>
            <consortium name="The Broad Institute Genome Sequencing Center for Infectious Disease"/>
            <person name="Wu L."/>
            <person name="Ma J."/>
        </authorList>
    </citation>
    <scope>NUCLEOTIDE SEQUENCE [LARGE SCALE GENOMIC DNA]</scope>
    <source>
        <strain evidence="2">CCM 7855</strain>
    </source>
</reference>
<gene>
    <name evidence="1" type="ORF">GCM10007298_28830</name>
</gene>
<dbReference type="Gene3D" id="3.40.50.12780">
    <property type="entry name" value="N-terminal domain of ligase-like"/>
    <property type="match status" value="1"/>
</dbReference>
<accession>A0ABQ1UZ34</accession>
<proteinExistence type="predicted"/>
<dbReference type="InterPro" id="IPR017523">
    <property type="entry name" value="Rv3268"/>
</dbReference>
<evidence type="ECO:0000313" key="1">
    <source>
        <dbReference type="EMBL" id="GGF31222.1"/>
    </source>
</evidence>
<evidence type="ECO:0000313" key="2">
    <source>
        <dbReference type="Proteomes" id="UP000632454"/>
    </source>
</evidence>
<protein>
    <submittedName>
        <fullName evidence="1">TIGR03089 family protein</fullName>
    </submittedName>
</protein>
<dbReference type="Proteomes" id="UP000632454">
    <property type="component" value="Unassembled WGS sequence"/>
</dbReference>
<sequence>MTPTTHATVTDAVFAHAMAHDPAGPLITFYDDASGERTELSTITTANWAAKTANMIRDEFGLAPGDLLAVDLPAHWQTFAILLGAWWAGCEVVIGPSDGAAGAFCSLDRLEANDHGGEVAVAPLDPFAMAVPGLPIGVTDFGSAVRVHGDQFAPIVAGPLALAGRSTAETITAALDFAATADIGPGARIVSTRHWDTAERIVANLLSVTIAGGSLVQIANPDVSRLIDRAASEKATASLS</sequence>
<dbReference type="NCBIfam" id="TIGR03089">
    <property type="entry name" value="TIGR03089 family protein"/>
    <property type="match status" value="1"/>
</dbReference>
<dbReference type="EMBL" id="BMCS01000002">
    <property type="protein sequence ID" value="GGF31222.1"/>
    <property type="molecule type" value="Genomic_DNA"/>
</dbReference>
<name>A0ABQ1UZ34_9NOCA</name>
<organism evidence="1 2">
    <name type="scientific">Williamsia phyllosphaerae</name>
    <dbReference type="NCBI Taxonomy" id="885042"/>
    <lineage>
        <taxon>Bacteria</taxon>
        <taxon>Bacillati</taxon>
        <taxon>Actinomycetota</taxon>
        <taxon>Actinomycetes</taxon>
        <taxon>Mycobacteriales</taxon>
        <taxon>Nocardiaceae</taxon>
        <taxon>Williamsia</taxon>
    </lineage>
</organism>
<keyword evidence="2" id="KW-1185">Reference proteome</keyword>